<reference evidence="1 2" key="1">
    <citation type="submission" date="2007-03" db="EMBL/GenBank/DDBJ databases">
        <authorList>
            <person name="Fulton L."/>
            <person name="Clifton S."/>
            <person name="Fulton B."/>
            <person name="Xu J."/>
            <person name="Minx P."/>
            <person name="Pepin K.H."/>
            <person name="Johnson M."/>
            <person name="Thiruvilangam P."/>
            <person name="Bhonagiri V."/>
            <person name="Nash W.E."/>
            <person name="Mardis E.R."/>
            <person name="Wilson R.K."/>
        </authorList>
    </citation>
    <scope>NUCLEOTIDE SEQUENCE [LARGE SCALE GENOMIC DNA]</scope>
    <source>
        <strain evidence="1 2">ATCC 29174</strain>
    </source>
</reference>
<evidence type="ECO:0000313" key="2">
    <source>
        <dbReference type="Proteomes" id="UP000006002"/>
    </source>
</evidence>
<proteinExistence type="predicted"/>
<dbReference type="Pfam" id="PF10934">
    <property type="entry name" value="Sheath_initiator"/>
    <property type="match status" value="1"/>
</dbReference>
<dbReference type="Proteomes" id="UP000006002">
    <property type="component" value="Unassembled WGS sequence"/>
</dbReference>
<evidence type="ECO:0008006" key="3">
    <source>
        <dbReference type="Google" id="ProtNLM"/>
    </source>
</evidence>
<evidence type="ECO:0000313" key="1">
    <source>
        <dbReference type="EMBL" id="EDM88163.1"/>
    </source>
</evidence>
<protein>
    <recommendedName>
        <fullName evidence="3">DUF2634 domain-containing protein</fullName>
    </recommendedName>
</protein>
<organism evidence="1 2">
    <name type="scientific">Blautia obeum ATCC 29174</name>
    <dbReference type="NCBI Taxonomy" id="411459"/>
    <lineage>
        <taxon>Bacteria</taxon>
        <taxon>Bacillati</taxon>
        <taxon>Bacillota</taxon>
        <taxon>Clostridia</taxon>
        <taxon>Lachnospirales</taxon>
        <taxon>Lachnospiraceae</taxon>
        <taxon>Blautia</taxon>
    </lineage>
</organism>
<sequence>MDEDENVDFVSNEEDDLEESIIYRTYRMDFQNKRIIGMIDGLEAAGQGMFKALQTRRYAYEIYDDQYGSDIMNKLGNIDLSPDYLEADMPVMISDAFLNMEEILEIDDLQFEILDVDSIYVSFAASTIFGDTIIEGDISNG</sequence>
<dbReference type="HOGENOM" id="CLU_141574_0_0_9"/>
<dbReference type="eggNOG" id="COG3628">
    <property type="taxonomic scope" value="Bacteria"/>
</dbReference>
<dbReference type="AlphaFoldDB" id="A5ZPZ9"/>
<reference evidence="1 2" key="2">
    <citation type="submission" date="2007-04" db="EMBL/GenBank/DDBJ databases">
        <title>Draft genome sequence of Ruminococcus obeum (ATCC 29174).</title>
        <authorList>
            <person name="Sudarsanam P."/>
            <person name="Ley R."/>
            <person name="Guruge J."/>
            <person name="Turnbaugh P.J."/>
            <person name="Mahowald M."/>
            <person name="Liep D."/>
            <person name="Gordon J."/>
        </authorList>
    </citation>
    <scope>NUCLEOTIDE SEQUENCE [LARGE SCALE GENOMIC DNA]</scope>
    <source>
        <strain evidence="1 2">ATCC 29174</strain>
    </source>
</reference>
<dbReference type="GeneID" id="79804325"/>
<dbReference type="EMBL" id="AAVO02000003">
    <property type="protein sequence ID" value="EDM88163.1"/>
    <property type="molecule type" value="Genomic_DNA"/>
</dbReference>
<gene>
    <name evidence="1" type="ORF">RUMOBE_01069</name>
</gene>
<dbReference type="InterPro" id="IPR020288">
    <property type="entry name" value="Sheath_initiator"/>
</dbReference>
<name>A5ZPZ9_9FIRM</name>
<comment type="caution">
    <text evidence="1">The sequence shown here is derived from an EMBL/GenBank/DDBJ whole genome shotgun (WGS) entry which is preliminary data.</text>
</comment>
<accession>A5ZPZ9</accession>
<dbReference type="RefSeq" id="WP_005424401.1">
    <property type="nucleotide sequence ID" value="NZ_CP102265.1"/>
</dbReference>